<proteinExistence type="predicted"/>
<evidence type="ECO:0000313" key="4">
    <source>
        <dbReference type="Proteomes" id="UP000619078"/>
    </source>
</evidence>
<protein>
    <submittedName>
        <fullName evidence="3">YdcF family protein</fullName>
    </submittedName>
</protein>
<evidence type="ECO:0000259" key="2">
    <source>
        <dbReference type="Pfam" id="PF02698"/>
    </source>
</evidence>
<dbReference type="EMBL" id="JACWMX010000004">
    <property type="protein sequence ID" value="MBD1393450.1"/>
    <property type="molecule type" value="Genomic_DNA"/>
</dbReference>
<dbReference type="RefSeq" id="WP_191163199.1">
    <property type="nucleotide sequence ID" value="NZ_JACWMX010000004.1"/>
</dbReference>
<accession>A0A926NT22</accession>
<evidence type="ECO:0000313" key="3">
    <source>
        <dbReference type="EMBL" id="MBD1393450.1"/>
    </source>
</evidence>
<sequence length="248" mass="27799">MYFIVSKILVIFIYPFTWVLALLLVAVFCKNQRKKQRLLITGIALLYFFGNTVPIKLFARTWDIGSYPPAGKKYSSVILLGGFVSEGDDGKGIFNQSADRYIQATKLLAGHNTSHLLFTGGNGDITPSKFREGDFVKADLLKMHFTDTAILIDNQARNTIENALNARKLLTQAKLKPPYLLVTSAFHMRRSLLIFEKAGLKVAPYPSDFLIKGPLEFADLLPNAGAFGLWSRYIKEMVGYTAAYFKKI</sequence>
<dbReference type="InterPro" id="IPR003848">
    <property type="entry name" value="DUF218"/>
</dbReference>
<dbReference type="Gene3D" id="3.40.50.620">
    <property type="entry name" value="HUPs"/>
    <property type="match status" value="1"/>
</dbReference>
<name>A0A926NT22_9SPHI</name>
<dbReference type="Proteomes" id="UP000619078">
    <property type="component" value="Unassembled WGS sequence"/>
</dbReference>
<dbReference type="PANTHER" id="PTHR30336">
    <property type="entry name" value="INNER MEMBRANE PROTEIN, PROBABLE PERMEASE"/>
    <property type="match status" value="1"/>
</dbReference>
<feature type="transmembrane region" description="Helical" evidence="1">
    <location>
        <begin position="38"/>
        <end position="59"/>
    </location>
</feature>
<dbReference type="CDD" id="cd06259">
    <property type="entry name" value="YdcF-like"/>
    <property type="match status" value="1"/>
</dbReference>
<reference evidence="3" key="1">
    <citation type="submission" date="2020-09" db="EMBL/GenBank/DDBJ databases">
        <title>Novel species of Mucilaginibacter isolated from a glacier on the Tibetan Plateau.</title>
        <authorList>
            <person name="Liu Q."/>
            <person name="Xin Y.-H."/>
        </authorList>
    </citation>
    <scope>NUCLEOTIDE SEQUENCE</scope>
    <source>
        <strain evidence="3">ZB1P21</strain>
    </source>
</reference>
<gene>
    <name evidence="3" type="ORF">IDJ76_10095</name>
</gene>
<dbReference type="InterPro" id="IPR014729">
    <property type="entry name" value="Rossmann-like_a/b/a_fold"/>
</dbReference>
<comment type="caution">
    <text evidence="3">The sequence shown here is derived from an EMBL/GenBank/DDBJ whole genome shotgun (WGS) entry which is preliminary data.</text>
</comment>
<dbReference type="Pfam" id="PF02698">
    <property type="entry name" value="DUF218"/>
    <property type="match status" value="1"/>
</dbReference>
<keyword evidence="4" id="KW-1185">Reference proteome</keyword>
<dbReference type="InterPro" id="IPR051599">
    <property type="entry name" value="Cell_Envelope_Assoc"/>
</dbReference>
<keyword evidence="1" id="KW-1133">Transmembrane helix</keyword>
<dbReference type="AlphaFoldDB" id="A0A926NT22"/>
<feature type="domain" description="DUF218" evidence="2">
    <location>
        <begin position="77"/>
        <end position="239"/>
    </location>
</feature>
<feature type="transmembrane region" description="Helical" evidence="1">
    <location>
        <begin position="6"/>
        <end position="29"/>
    </location>
</feature>
<dbReference type="PANTHER" id="PTHR30336:SF20">
    <property type="entry name" value="DUF218 DOMAIN-CONTAINING PROTEIN"/>
    <property type="match status" value="1"/>
</dbReference>
<keyword evidence="1" id="KW-0472">Membrane</keyword>
<dbReference type="GO" id="GO:0005886">
    <property type="term" value="C:plasma membrane"/>
    <property type="evidence" value="ECO:0007669"/>
    <property type="project" value="TreeGrafter"/>
</dbReference>
<organism evidence="3 4">
    <name type="scientific">Mucilaginibacter glaciei</name>
    <dbReference type="NCBI Taxonomy" id="2772109"/>
    <lineage>
        <taxon>Bacteria</taxon>
        <taxon>Pseudomonadati</taxon>
        <taxon>Bacteroidota</taxon>
        <taxon>Sphingobacteriia</taxon>
        <taxon>Sphingobacteriales</taxon>
        <taxon>Sphingobacteriaceae</taxon>
        <taxon>Mucilaginibacter</taxon>
    </lineage>
</organism>
<evidence type="ECO:0000256" key="1">
    <source>
        <dbReference type="SAM" id="Phobius"/>
    </source>
</evidence>
<keyword evidence="1" id="KW-0812">Transmembrane</keyword>